<sequence>MGLLENVFNRLADAVKDEFSLFHIESLCSQLGWGIDERLGDWGIVLHFKDSVVGIRKVNVVISKASGLVVFSVLSAGEISTRNAPGDLAYHLLARNGRGTLHSWHTYDTEFGKARLVASYSALIGGLNALTFSTICEALCHEVNALDLKLQQCGMI</sequence>
<organism evidence="1 2">
    <name type="scientific">Fimbriiglobus ruber</name>
    <dbReference type="NCBI Taxonomy" id="1908690"/>
    <lineage>
        <taxon>Bacteria</taxon>
        <taxon>Pseudomonadati</taxon>
        <taxon>Planctomycetota</taxon>
        <taxon>Planctomycetia</taxon>
        <taxon>Gemmatales</taxon>
        <taxon>Gemmataceae</taxon>
        <taxon>Fimbriiglobus</taxon>
    </lineage>
</organism>
<proteinExistence type="predicted"/>
<gene>
    <name evidence="1" type="ORF">FRUB_04176</name>
</gene>
<dbReference type="EMBL" id="NIDE01000005">
    <property type="protein sequence ID" value="OWK42098.1"/>
    <property type="molecule type" value="Genomic_DNA"/>
</dbReference>
<dbReference type="RefSeq" id="WP_088255305.1">
    <property type="nucleotide sequence ID" value="NZ_NIDE01000005.1"/>
</dbReference>
<accession>A0A225DU95</accession>
<keyword evidence="2" id="KW-1185">Reference proteome</keyword>
<evidence type="ECO:0000313" key="1">
    <source>
        <dbReference type="EMBL" id="OWK42098.1"/>
    </source>
</evidence>
<dbReference type="OrthoDB" id="9898043at2"/>
<reference evidence="2" key="1">
    <citation type="submission" date="2017-06" db="EMBL/GenBank/DDBJ databases">
        <title>Genome analysis of Fimbriiglobus ruber SP5, the first member of the order Planctomycetales with confirmed chitinolytic capability.</title>
        <authorList>
            <person name="Ravin N.V."/>
            <person name="Rakitin A.L."/>
            <person name="Ivanova A.A."/>
            <person name="Beletsky A.V."/>
            <person name="Kulichevskaya I.S."/>
            <person name="Mardanov A.V."/>
            <person name="Dedysh S.N."/>
        </authorList>
    </citation>
    <scope>NUCLEOTIDE SEQUENCE [LARGE SCALE GENOMIC DNA]</scope>
    <source>
        <strain evidence="2">SP5</strain>
    </source>
</reference>
<comment type="caution">
    <text evidence="1">The sequence shown here is derived from an EMBL/GenBank/DDBJ whole genome shotgun (WGS) entry which is preliminary data.</text>
</comment>
<dbReference type="AlphaFoldDB" id="A0A225DU95"/>
<evidence type="ECO:0000313" key="2">
    <source>
        <dbReference type="Proteomes" id="UP000214646"/>
    </source>
</evidence>
<dbReference type="Proteomes" id="UP000214646">
    <property type="component" value="Unassembled WGS sequence"/>
</dbReference>
<protein>
    <submittedName>
        <fullName evidence="1">Uncharacterized protein</fullName>
    </submittedName>
</protein>
<name>A0A225DU95_9BACT</name>